<evidence type="ECO:0000313" key="1">
    <source>
        <dbReference type="EMBL" id="GBL90218.1"/>
    </source>
</evidence>
<proteinExistence type="predicted"/>
<dbReference type="Proteomes" id="UP000499080">
    <property type="component" value="Unassembled WGS sequence"/>
</dbReference>
<comment type="caution">
    <text evidence="1">The sequence shown here is derived from an EMBL/GenBank/DDBJ whole genome shotgun (WGS) entry which is preliminary data.</text>
</comment>
<name>A0A4Y2BDT8_ARAVE</name>
<keyword evidence="2" id="KW-1185">Reference proteome</keyword>
<evidence type="ECO:0000313" key="2">
    <source>
        <dbReference type="Proteomes" id="UP000499080"/>
    </source>
</evidence>
<accession>A0A4Y2BDT8</accession>
<gene>
    <name evidence="1" type="ORF">AVEN_130333_1</name>
</gene>
<sequence length="132" mass="14672">MFLVASVEEDVRYMFFWCGAELSKRMCAGICYSGVVRTFEERRVPCIVFSGVVRTFEEECAGICSSGVVRTFEEEYAAYLNICSIILSEDNSGCKFCIWGNSQICPGKCAVTEVSAKKNGPGLYHAKRNTTN</sequence>
<dbReference type="AlphaFoldDB" id="A0A4Y2BDT8"/>
<dbReference type="EMBL" id="BGPR01000070">
    <property type="protein sequence ID" value="GBL90218.1"/>
    <property type="molecule type" value="Genomic_DNA"/>
</dbReference>
<reference evidence="1 2" key="1">
    <citation type="journal article" date="2019" name="Sci. Rep.">
        <title>Orb-weaving spider Araneus ventricosus genome elucidates the spidroin gene catalogue.</title>
        <authorList>
            <person name="Kono N."/>
            <person name="Nakamura H."/>
            <person name="Ohtoshi R."/>
            <person name="Moran D.A.P."/>
            <person name="Shinohara A."/>
            <person name="Yoshida Y."/>
            <person name="Fujiwara M."/>
            <person name="Mori M."/>
            <person name="Tomita M."/>
            <person name="Arakawa K."/>
        </authorList>
    </citation>
    <scope>NUCLEOTIDE SEQUENCE [LARGE SCALE GENOMIC DNA]</scope>
</reference>
<protein>
    <submittedName>
        <fullName evidence="1">Uncharacterized protein</fullName>
    </submittedName>
</protein>
<organism evidence="1 2">
    <name type="scientific">Araneus ventricosus</name>
    <name type="common">Orbweaver spider</name>
    <name type="synonym">Epeira ventricosa</name>
    <dbReference type="NCBI Taxonomy" id="182803"/>
    <lineage>
        <taxon>Eukaryota</taxon>
        <taxon>Metazoa</taxon>
        <taxon>Ecdysozoa</taxon>
        <taxon>Arthropoda</taxon>
        <taxon>Chelicerata</taxon>
        <taxon>Arachnida</taxon>
        <taxon>Araneae</taxon>
        <taxon>Araneomorphae</taxon>
        <taxon>Entelegynae</taxon>
        <taxon>Araneoidea</taxon>
        <taxon>Araneidae</taxon>
        <taxon>Araneus</taxon>
    </lineage>
</organism>